<evidence type="ECO:0000313" key="6">
    <source>
        <dbReference type="EMBL" id="GAL06194.1"/>
    </source>
</evidence>
<dbReference type="InterPro" id="IPR011051">
    <property type="entry name" value="RmlC_Cupin_sf"/>
</dbReference>
<comment type="similarity">
    <text evidence="3">Belongs to the KduI family.</text>
</comment>
<protein>
    <recommendedName>
        <fullName evidence="4">5-dehydro-4-deoxy-D-glucuronate isomerase</fullName>
        <ecNumber evidence="4">5.3.1.17</ecNumber>
    </recommendedName>
</protein>
<dbReference type="GO" id="GO:0042840">
    <property type="term" value="P:D-glucuronate catabolic process"/>
    <property type="evidence" value="ECO:0007669"/>
    <property type="project" value="TreeGrafter"/>
</dbReference>
<evidence type="ECO:0000256" key="3">
    <source>
        <dbReference type="ARBA" id="ARBA00008086"/>
    </source>
</evidence>
<dbReference type="GO" id="GO:0046872">
    <property type="term" value="F:metal ion binding"/>
    <property type="evidence" value="ECO:0007669"/>
    <property type="project" value="TreeGrafter"/>
</dbReference>
<dbReference type="EMBL" id="BBMN01000010">
    <property type="protein sequence ID" value="GAL06194.1"/>
    <property type="molecule type" value="Genomic_DNA"/>
</dbReference>
<evidence type="ECO:0000256" key="2">
    <source>
        <dbReference type="ARBA" id="ARBA00005148"/>
    </source>
</evidence>
<dbReference type="STRING" id="754436.JCM19237_1839"/>
<name>A0A090QWE7_9GAMM</name>
<dbReference type="GO" id="GO:0008697">
    <property type="term" value="F:4-deoxy-L-threo-5-hexosulose-uronate ketol-isomerase activity"/>
    <property type="evidence" value="ECO:0007669"/>
    <property type="project" value="UniProtKB-EC"/>
</dbReference>
<dbReference type="GO" id="GO:0019698">
    <property type="term" value="P:D-galacturonate catabolic process"/>
    <property type="evidence" value="ECO:0007669"/>
    <property type="project" value="TreeGrafter"/>
</dbReference>
<dbReference type="AlphaFoldDB" id="A0A090QWE7"/>
<organism evidence="6 7">
    <name type="scientific">Photobacterium aphoticum</name>
    <dbReference type="NCBI Taxonomy" id="754436"/>
    <lineage>
        <taxon>Bacteria</taxon>
        <taxon>Pseudomonadati</taxon>
        <taxon>Pseudomonadota</taxon>
        <taxon>Gammaproteobacteria</taxon>
        <taxon>Vibrionales</taxon>
        <taxon>Vibrionaceae</taxon>
        <taxon>Photobacterium</taxon>
    </lineage>
</organism>
<keyword evidence="5" id="KW-0862">Zinc</keyword>
<dbReference type="PANTHER" id="PTHR38461">
    <property type="entry name" value="4-DEOXY-L-THREO-5-HEXOSULOSE-URONATE KETOL-ISOMERASE"/>
    <property type="match status" value="1"/>
</dbReference>
<comment type="pathway">
    <text evidence="2">Glycan metabolism; pectin degradation; 2-dehydro-3-deoxy-D-gluconate from pectin: step 4/5.</text>
</comment>
<proteinExistence type="inferred from homology"/>
<sequence length="85" mass="10147">MNNIMTTAYYESENRIMMNVRQSIHSNHAKQLDTTGLREEFLVEEIFKADAITMTYSHIDRIISAVSCRLKPVWNWRLITVKRWE</sequence>
<dbReference type="SUPFAM" id="SSF51182">
    <property type="entry name" value="RmlC-like cupins"/>
    <property type="match status" value="1"/>
</dbReference>
<dbReference type="EC" id="5.3.1.17" evidence="4"/>
<comment type="caution">
    <text evidence="6">The sequence shown here is derived from an EMBL/GenBank/DDBJ whole genome shotgun (WGS) entry which is preliminary data.</text>
</comment>
<comment type="catalytic activity">
    <reaction evidence="1">
        <text>5-dehydro-4-deoxy-D-glucuronate = 3-deoxy-D-glycero-2,5-hexodiulosonate</text>
        <dbReference type="Rhea" id="RHEA:23896"/>
        <dbReference type="ChEBI" id="CHEBI:17117"/>
        <dbReference type="ChEBI" id="CHEBI:29071"/>
        <dbReference type="EC" id="5.3.1.17"/>
    </reaction>
</comment>
<keyword evidence="6" id="KW-0413">Isomerase</keyword>
<dbReference type="Proteomes" id="UP000029227">
    <property type="component" value="Unassembled WGS sequence"/>
</dbReference>
<evidence type="ECO:0000256" key="4">
    <source>
        <dbReference type="ARBA" id="ARBA00012547"/>
    </source>
</evidence>
<dbReference type="GO" id="GO:0045490">
    <property type="term" value="P:pectin catabolic process"/>
    <property type="evidence" value="ECO:0007669"/>
    <property type="project" value="InterPro"/>
</dbReference>
<dbReference type="InterPro" id="IPR007045">
    <property type="entry name" value="KduI"/>
</dbReference>
<dbReference type="InterPro" id="IPR014710">
    <property type="entry name" value="RmlC-like_jellyroll"/>
</dbReference>
<accession>A0A090QWE7</accession>
<evidence type="ECO:0000256" key="1">
    <source>
        <dbReference type="ARBA" id="ARBA00000552"/>
    </source>
</evidence>
<reference evidence="6 7" key="1">
    <citation type="journal article" date="2014" name="Genome Announc.">
        <title>Draft Genome Sequences of Two Vibrionaceae Species, Vibrio ponticus C121 and Photobacterium aphoticum C119, Isolated as Coral Reef Microbiota.</title>
        <authorList>
            <person name="Al-saari N."/>
            <person name="Meirelles P.M."/>
            <person name="Mino S."/>
            <person name="Suda W."/>
            <person name="Oshima K."/>
            <person name="Hattori M."/>
            <person name="Ohkuma M."/>
            <person name="Thompson F.L."/>
            <person name="Gomez-Gil B."/>
            <person name="Sawabe T."/>
            <person name="Sawabe T."/>
        </authorList>
    </citation>
    <scope>NUCLEOTIDE SEQUENCE [LARGE SCALE GENOMIC DNA]</scope>
    <source>
        <strain evidence="6 7">JCM 19237</strain>
    </source>
</reference>
<dbReference type="PANTHER" id="PTHR38461:SF1">
    <property type="entry name" value="4-DEOXY-L-THREO-5-HEXOSULOSE-URONATE KETOL-ISOMERASE"/>
    <property type="match status" value="1"/>
</dbReference>
<dbReference type="eggNOG" id="COG3717">
    <property type="taxonomic scope" value="Bacteria"/>
</dbReference>
<gene>
    <name evidence="6" type="ORF">JCM19237_1839</name>
</gene>
<dbReference type="Gene3D" id="2.60.120.10">
    <property type="entry name" value="Jelly Rolls"/>
    <property type="match status" value="1"/>
</dbReference>
<evidence type="ECO:0000256" key="5">
    <source>
        <dbReference type="ARBA" id="ARBA00022833"/>
    </source>
</evidence>
<evidence type="ECO:0000313" key="7">
    <source>
        <dbReference type="Proteomes" id="UP000029227"/>
    </source>
</evidence>